<evidence type="ECO:0000313" key="8">
    <source>
        <dbReference type="Proteomes" id="UP001476247"/>
    </source>
</evidence>
<dbReference type="InterPro" id="IPR002872">
    <property type="entry name" value="Proline_DH_dom"/>
</dbReference>
<feature type="compositionally biased region" description="Basic and acidic residues" evidence="5">
    <location>
        <begin position="17"/>
        <end position="27"/>
    </location>
</feature>
<feature type="region of interest" description="Disordered" evidence="5">
    <location>
        <begin position="1"/>
        <end position="34"/>
    </location>
</feature>
<dbReference type="PANTHER" id="PTHR13914:SF0">
    <property type="entry name" value="PROLINE DEHYDROGENASE 1, MITOCHONDRIAL"/>
    <property type="match status" value="1"/>
</dbReference>
<evidence type="ECO:0000256" key="2">
    <source>
        <dbReference type="ARBA" id="ARBA00012695"/>
    </source>
</evidence>
<dbReference type="Proteomes" id="UP001476247">
    <property type="component" value="Unassembled WGS sequence"/>
</dbReference>
<keyword evidence="4" id="KW-0642">Proline metabolism</keyword>
<feature type="region of interest" description="Disordered" evidence="5">
    <location>
        <begin position="51"/>
        <end position="76"/>
    </location>
</feature>
<evidence type="ECO:0000256" key="1">
    <source>
        <dbReference type="ARBA" id="ARBA00005869"/>
    </source>
</evidence>
<keyword evidence="3" id="KW-0560">Oxidoreductase</keyword>
<evidence type="ECO:0000313" key="7">
    <source>
        <dbReference type="EMBL" id="GAA5794870.1"/>
    </source>
</evidence>
<keyword evidence="8" id="KW-1185">Reference proteome</keyword>
<name>A0ABP9XKY9_9FUNG</name>
<reference evidence="7 8" key="1">
    <citation type="submission" date="2024-04" db="EMBL/GenBank/DDBJ databases">
        <title>genome sequences of Mucor flavus KT1a and Helicostylum pulchrum KT1b strains isolation_sourced from the surface of a dry-aged beef.</title>
        <authorList>
            <person name="Toyotome T."/>
            <person name="Hosono M."/>
            <person name="Torimaru M."/>
            <person name="Fukuda K."/>
            <person name="Mikami N."/>
        </authorList>
    </citation>
    <scope>NUCLEOTIDE SEQUENCE [LARGE SCALE GENOMIC DNA]</scope>
    <source>
        <strain evidence="7 8">KT1b</strain>
    </source>
</reference>
<feature type="compositionally biased region" description="Low complexity" evidence="5">
    <location>
        <begin position="1"/>
        <end position="16"/>
    </location>
</feature>
<accession>A0ABP9XKY9</accession>
<evidence type="ECO:0000256" key="4">
    <source>
        <dbReference type="ARBA" id="ARBA00023062"/>
    </source>
</evidence>
<dbReference type="PANTHER" id="PTHR13914">
    <property type="entry name" value="PROLINE OXIDASE"/>
    <property type="match status" value="1"/>
</dbReference>
<dbReference type="Pfam" id="PF01619">
    <property type="entry name" value="Pro_dh"/>
    <property type="match status" value="1"/>
</dbReference>
<dbReference type="EMBL" id="BAABUJ010000004">
    <property type="protein sequence ID" value="GAA5794870.1"/>
    <property type="molecule type" value="Genomic_DNA"/>
</dbReference>
<dbReference type="InterPro" id="IPR029041">
    <property type="entry name" value="FAD-linked_oxidoreductase-like"/>
</dbReference>
<evidence type="ECO:0000259" key="6">
    <source>
        <dbReference type="Pfam" id="PF01619"/>
    </source>
</evidence>
<dbReference type="Gene3D" id="3.20.20.220">
    <property type="match status" value="2"/>
</dbReference>
<comment type="similarity">
    <text evidence="1">Belongs to the proline oxidase family.</text>
</comment>
<evidence type="ECO:0000256" key="3">
    <source>
        <dbReference type="ARBA" id="ARBA00023002"/>
    </source>
</evidence>
<sequence length="991" mass="111901">MNSVLSKSSSSSAGQRSENKVKAERNIKHAQSMGQMQIVKPKLLKITKSLLQPSRSGSSDSSSNSDSILPSLPFTFDDKMEPTSDWKTTLMNELDATQYEISNKSLSYHRGYNSDSNELVINTLQPSCIDDKKPNHHNLVAMEEKLGAISKKTMINDWLHYNSIPNSATTDMPITSYLQHYQHSDNQDMFSKKEFGPTNQERLSILSAQLKKQGKQKHDHIKEKLDKAAARRNQIKTDRRREQMDTALFETMHLIRNKSHNDNNLLEQQDLNQLFYNNSEKKGARKIYVSDATSFSSLSNNNDGYLSISKDTFICIGMQRHFISRTSYLFNTTTTTTNFSKSIQTLNFHHATPNTLTFLKKSRFHSGNNPIKPSAITNSRKTLPIKTISSIAAVSLAASYYYSSAAANADSDKVVEIASAPMSAFSNSTSAGTIAELMDDDNRAAMKAKSTPELLLGLFVYKLCTLPWIVDAAPHLIKLAETLHLQAPVYWFVKNTFFSQFCGGETAEECVATMTRLSQSGINCILDLSVEADLHMDELAHSKKEETGKYWRQEQKADVILEMIKNCLKTAATGQHEEYATSGAFAAVKVTAFAPPELLLRLNQVIMYLDQAFEMYQINGQVDTTCLNHVVNKICPTPQSELQHKQRSQILSHLQESQGTLDYIEFTKLFNLRGAGREVWWETDQGKTEKEVFLTCDDLQAYDRMVDRLEQVCQLAHDVRVGVMVDAEQSYFQEAIDHVAMNLQEKYNRRDDTDHSPTVYNTYQMYTKAAQKKLERDVDRANRNNFSFAAKLVRGAYMVSERKRADQMKYPSPIHETLEDTHESYNNGVRFLLKRLHHYQDSTGHALTATTAPIVFMVASHNRESTILTVEEMENHHVLPRSGVVHFGQLFGMQDQISYTLGKNGYSIYKYLPYGMIDEVIPYLLRRAQENSAVLGGVSKERSLMWQEVKDRFSDAAGVVHAPLENSSTIEYGLAVDVNSNGTTSEGTETA</sequence>
<proteinExistence type="inferred from homology"/>
<evidence type="ECO:0000256" key="5">
    <source>
        <dbReference type="SAM" id="MobiDB-lite"/>
    </source>
</evidence>
<gene>
    <name evidence="7" type="ORF">HPULCUR_000218</name>
</gene>
<organism evidence="7 8">
    <name type="scientific">Helicostylum pulchrum</name>
    <dbReference type="NCBI Taxonomy" id="562976"/>
    <lineage>
        <taxon>Eukaryota</taxon>
        <taxon>Fungi</taxon>
        <taxon>Fungi incertae sedis</taxon>
        <taxon>Mucoromycota</taxon>
        <taxon>Mucoromycotina</taxon>
        <taxon>Mucoromycetes</taxon>
        <taxon>Mucorales</taxon>
        <taxon>Mucorineae</taxon>
        <taxon>Mucoraceae</taxon>
        <taxon>Helicostylum</taxon>
    </lineage>
</organism>
<protein>
    <recommendedName>
        <fullName evidence="2">proline dehydrogenase</fullName>
        <ecNumber evidence="2">1.5.5.2</ecNumber>
    </recommendedName>
</protein>
<dbReference type="SUPFAM" id="SSF51730">
    <property type="entry name" value="FAD-linked oxidoreductase"/>
    <property type="match status" value="1"/>
</dbReference>
<feature type="domain" description="Proline dehydrogenase" evidence="6">
    <location>
        <begin position="512"/>
        <end position="938"/>
    </location>
</feature>
<comment type="caution">
    <text evidence="7">The sequence shown here is derived from an EMBL/GenBank/DDBJ whole genome shotgun (WGS) entry which is preliminary data.</text>
</comment>
<dbReference type="EC" id="1.5.5.2" evidence="2"/>
<dbReference type="InterPro" id="IPR015659">
    <property type="entry name" value="Proline_oxidase"/>
</dbReference>
<feature type="compositionally biased region" description="Low complexity" evidence="5">
    <location>
        <begin position="51"/>
        <end position="73"/>
    </location>
</feature>